<dbReference type="Proteomes" id="UP000472372">
    <property type="component" value="Chromosome 7"/>
</dbReference>
<proteinExistence type="predicted"/>
<name>A0A6S6W792_9PLEO</name>
<organism evidence="1 2">
    <name type="scientific">Pyrenophora teres f. teres</name>
    <dbReference type="NCBI Taxonomy" id="97479"/>
    <lineage>
        <taxon>Eukaryota</taxon>
        <taxon>Fungi</taxon>
        <taxon>Dikarya</taxon>
        <taxon>Ascomycota</taxon>
        <taxon>Pezizomycotina</taxon>
        <taxon>Dothideomycetes</taxon>
        <taxon>Pleosporomycetidae</taxon>
        <taxon>Pleosporales</taxon>
        <taxon>Pleosporineae</taxon>
        <taxon>Pleosporaceae</taxon>
        <taxon>Pyrenophora</taxon>
    </lineage>
</organism>
<protein>
    <submittedName>
        <fullName evidence="1">Uncharacterized protein</fullName>
    </submittedName>
</protein>
<dbReference type="EMBL" id="HG992983">
    <property type="protein sequence ID" value="CAE7195274.1"/>
    <property type="molecule type" value="Genomic_DNA"/>
</dbReference>
<evidence type="ECO:0000313" key="2">
    <source>
        <dbReference type="Proteomes" id="UP000472372"/>
    </source>
</evidence>
<dbReference type="AlphaFoldDB" id="A0A6S6W792"/>
<gene>
    <name evidence="1" type="ORF">PTTW11_08116</name>
</gene>
<reference evidence="1" key="1">
    <citation type="submission" date="2021-02" db="EMBL/GenBank/DDBJ databases">
        <authorList>
            <person name="Syme A R."/>
            <person name="Syme A R."/>
            <person name="Moolhuijzen P."/>
        </authorList>
    </citation>
    <scope>NUCLEOTIDE SEQUENCE</scope>
    <source>
        <strain evidence="1">W1-1</strain>
    </source>
</reference>
<evidence type="ECO:0000313" key="1">
    <source>
        <dbReference type="EMBL" id="CAE7195274.1"/>
    </source>
</evidence>
<sequence>MPPATRLSTVEFRSLLLPPVRVSLSSLQTFHRPQYALCAARPSQCVEQRRALNLYKTARSLTVLGQHKILTFERYDVEEASPRDQSKHLVNLYEAKKNTNDHKLIAENISLQTLYDKHMRDGQLIYCLKKMEKKTVQTLRVTKPEVIEEYRNVALLKSHTHSVPIQRSQAMTNGINLGPLKVVIFTIASPPDYVRMCMDRAYQFIENGCPVEMRIRMQNHKLTKEERIRAGDPEVWPWVHARFPHLRPDFIIKSMPEGTKYFVDPVSDGRIVQWVMGKPAKNQRKMDFTKRLFTVKQSVQRSIKEGQQAMLPKVMREQLKMTGNLNYSSNTGLPKVQARMKYAKGGKVTYGGEERKWLARDAESDGFLVPDMEEALSQPLIKYEPVQVSREGGEPWKHRRGKYKKT</sequence>
<accession>A0A6S6W792</accession>